<comment type="similarity">
    <text evidence="1">Belongs to the ABC transporter superfamily.</text>
</comment>
<dbReference type="InterPro" id="IPR017871">
    <property type="entry name" value="ABC_transporter-like_CS"/>
</dbReference>
<name>A0A5J6Z7Y8_9CORY</name>
<evidence type="ECO:0000259" key="6">
    <source>
        <dbReference type="PROSITE" id="PS50893"/>
    </source>
</evidence>
<dbReference type="PANTHER" id="PTHR43553">
    <property type="entry name" value="HEAVY METAL TRANSPORTER"/>
    <property type="match status" value="1"/>
</dbReference>
<dbReference type="OrthoDB" id="501320at2"/>
<dbReference type="InterPro" id="IPR003593">
    <property type="entry name" value="AAA+_ATPase"/>
</dbReference>
<dbReference type="GO" id="GO:0043190">
    <property type="term" value="C:ATP-binding cassette (ABC) transporter complex"/>
    <property type="evidence" value="ECO:0007669"/>
    <property type="project" value="TreeGrafter"/>
</dbReference>
<dbReference type="PROSITE" id="PS50893">
    <property type="entry name" value="ABC_TRANSPORTER_2"/>
    <property type="match status" value="2"/>
</dbReference>
<dbReference type="SMART" id="SM00382">
    <property type="entry name" value="AAA"/>
    <property type="match status" value="2"/>
</dbReference>
<evidence type="ECO:0000256" key="2">
    <source>
        <dbReference type="ARBA" id="ARBA00022448"/>
    </source>
</evidence>
<dbReference type="PROSITE" id="PS00211">
    <property type="entry name" value="ABC_TRANSPORTER_1"/>
    <property type="match status" value="2"/>
</dbReference>
<dbReference type="InterPro" id="IPR027417">
    <property type="entry name" value="P-loop_NTPase"/>
</dbReference>
<dbReference type="SUPFAM" id="SSF52540">
    <property type="entry name" value="P-loop containing nucleoside triphosphate hydrolases"/>
    <property type="match status" value="2"/>
</dbReference>
<dbReference type="GO" id="GO:0005524">
    <property type="term" value="F:ATP binding"/>
    <property type="evidence" value="ECO:0007669"/>
    <property type="project" value="UniProtKB-KW"/>
</dbReference>
<evidence type="ECO:0000313" key="8">
    <source>
        <dbReference type="Proteomes" id="UP000326711"/>
    </source>
</evidence>
<accession>A0A5J6Z7Y8</accession>
<organism evidence="7 8">
    <name type="scientific">Corynebacterium urogenitale</name>
    <dbReference type="NCBI Taxonomy" id="2487892"/>
    <lineage>
        <taxon>Bacteria</taxon>
        <taxon>Bacillati</taxon>
        <taxon>Actinomycetota</taxon>
        <taxon>Actinomycetes</taxon>
        <taxon>Mycobacteriales</taxon>
        <taxon>Corynebacteriaceae</taxon>
        <taxon>Corynebacterium</taxon>
    </lineage>
</organism>
<keyword evidence="8" id="KW-1185">Reference proteome</keyword>
<dbReference type="Gene3D" id="3.40.50.300">
    <property type="entry name" value="P-loop containing nucleotide triphosphate hydrolases"/>
    <property type="match status" value="2"/>
</dbReference>
<dbReference type="InterPro" id="IPR003439">
    <property type="entry name" value="ABC_transporter-like_ATP-bd"/>
</dbReference>
<protein>
    <submittedName>
        <fullName evidence="7">HMP/thiamine import ATP-binding protein YkoD</fullName>
        <ecNumber evidence="7">3.6.3.-</ecNumber>
    </submittedName>
</protein>
<evidence type="ECO:0000256" key="4">
    <source>
        <dbReference type="ARBA" id="ARBA00022840"/>
    </source>
</evidence>
<dbReference type="CDD" id="cd03225">
    <property type="entry name" value="ABC_cobalt_CbiO_domain1"/>
    <property type="match status" value="2"/>
</dbReference>
<feature type="domain" description="ABC transporter" evidence="6">
    <location>
        <begin position="272"/>
        <end position="486"/>
    </location>
</feature>
<dbReference type="Proteomes" id="UP000326711">
    <property type="component" value="Chromosome"/>
</dbReference>
<dbReference type="GO" id="GO:0042626">
    <property type="term" value="F:ATPase-coupled transmembrane transporter activity"/>
    <property type="evidence" value="ECO:0007669"/>
    <property type="project" value="TreeGrafter"/>
</dbReference>
<evidence type="ECO:0000256" key="1">
    <source>
        <dbReference type="ARBA" id="ARBA00005417"/>
    </source>
</evidence>
<dbReference type="GO" id="GO:0016887">
    <property type="term" value="F:ATP hydrolysis activity"/>
    <property type="evidence" value="ECO:0007669"/>
    <property type="project" value="InterPro"/>
</dbReference>
<feature type="domain" description="ABC transporter" evidence="6">
    <location>
        <begin position="14"/>
        <end position="250"/>
    </location>
</feature>
<keyword evidence="7" id="KW-0378">Hydrolase</keyword>
<feature type="region of interest" description="Disordered" evidence="5">
    <location>
        <begin position="1"/>
        <end position="21"/>
    </location>
</feature>
<dbReference type="Pfam" id="PF00005">
    <property type="entry name" value="ABC_tran"/>
    <property type="match status" value="2"/>
</dbReference>
<evidence type="ECO:0000313" key="7">
    <source>
        <dbReference type="EMBL" id="QFQ03034.1"/>
    </source>
</evidence>
<dbReference type="EMBL" id="CP045032">
    <property type="protein sequence ID" value="QFQ03034.1"/>
    <property type="molecule type" value="Genomic_DNA"/>
</dbReference>
<keyword evidence="4 7" id="KW-0067">ATP-binding</keyword>
<evidence type="ECO:0000256" key="3">
    <source>
        <dbReference type="ARBA" id="ARBA00022741"/>
    </source>
</evidence>
<proteinExistence type="inferred from homology"/>
<dbReference type="InterPro" id="IPR015856">
    <property type="entry name" value="ABC_transpr_CbiO/EcfA_su"/>
</dbReference>
<keyword evidence="2" id="KW-0813">Transport</keyword>
<dbReference type="AlphaFoldDB" id="A0A5J6Z7Y8"/>
<keyword evidence="3" id="KW-0547">Nucleotide-binding</keyword>
<sequence length="486" mass="51803">MTSSTLRPHTPGAVRARGFGWRHSGRKDPALENLDLDIAPGERVLILGASGSGKSTLLAGIAGVLGDEEDGVRAGSILIDGVSPEAHRGRVGMVLQDPDSQVIAAHVGDDVVFGCENLGVPREEMWDRAAHAVDVVGLGLPFDHPTSALSGGQKQRLALAGVIAMRPGVIVLDEPTANLDPDGVVEVRDAVVRAAEHTGATLIVVEHRTEIWQEHVERVIVLGTRGAIIADGPADEVLATHSEELVEAGVWVPGVELDVQPLSATQSTDSLLVTHDLAIGWPGEERPVRADMNLTLSAGSTVLTGANGAGKSTLALTIGGLLPPVSGEVDASGLVDRGRKRQPHQWRSRELIRRIGFVFQNPEHQFATRTVREELLLGPKVTGMDAAAAEAHAEELLETLGLSALAPANPYTLSGGEKRRLSVASMLTTRPRLLILDEPTFGQDRVTFTALVRHFQSLLVQGVSLLSISHDPVYERFMGEHAWRLS</sequence>
<dbReference type="RefSeq" id="WP_151903324.1">
    <property type="nucleotide sequence ID" value="NZ_CP045032.1"/>
</dbReference>
<dbReference type="EC" id="3.6.3.-" evidence="7"/>
<dbReference type="KEGG" id="cuo:CUROG_08430"/>
<evidence type="ECO:0000256" key="5">
    <source>
        <dbReference type="SAM" id="MobiDB-lite"/>
    </source>
</evidence>
<dbReference type="PANTHER" id="PTHR43553:SF24">
    <property type="entry name" value="ENERGY-COUPLING FACTOR TRANSPORTER ATP-BINDING PROTEIN ECFA1"/>
    <property type="match status" value="1"/>
</dbReference>
<reference evidence="8" key="1">
    <citation type="submission" date="2019-10" db="EMBL/GenBank/DDBJ databases">
        <title>Complete genome sequence of Corynebacterium urogenitalis DSM 108747, isolated from the genital tract of a cow.</title>
        <authorList>
            <person name="Ruckert C."/>
            <person name="Ballas P."/>
            <person name="Wagener K."/>
            <person name="Drillich M."/>
            <person name="Kaempfer P."/>
            <person name="Busse H.-J."/>
            <person name="Ehling-Schulz M."/>
        </authorList>
    </citation>
    <scope>NUCLEOTIDE SEQUENCE [LARGE SCALE GENOMIC DNA]</scope>
    <source>
        <strain evidence="8">LMM 1652</strain>
    </source>
</reference>
<dbReference type="InterPro" id="IPR050095">
    <property type="entry name" value="ECF_ABC_transporter_ATP-bd"/>
</dbReference>
<gene>
    <name evidence="7" type="primary">ykoD2</name>
    <name evidence="7" type="ORF">CUROG_08430</name>
</gene>